<dbReference type="OrthoDB" id="7957365at2"/>
<protein>
    <recommendedName>
        <fullName evidence="1">DUF8198 domain-containing protein</fullName>
    </recommendedName>
</protein>
<feature type="domain" description="DUF8198" evidence="1">
    <location>
        <begin position="29"/>
        <end position="249"/>
    </location>
</feature>
<evidence type="ECO:0000259" key="1">
    <source>
        <dbReference type="Pfam" id="PF26621"/>
    </source>
</evidence>
<dbReference type="InterPro" id="IPR058511">
    <property type="entry name" value="DUF8198"/>
</dbReference>
<evidence type="ECO:0000313" key="3">
    <source>
        <dbReference type="Proteomes" id="UP000196027"/>
    </source>
</evidence>
<dbReference type="EMBL" id="CP021425">
    <property type="protein sequence ID" value="ARU55094.1"/>
    <property type="molecule type" value="Genomic_DNA"/>
</dbReference>
<reference evidence="2 3" key="1">
    <citation type="submission" date="2017-05" db="EMBL/GenBank/DDBJ databases">
        <title>Genomic insights into alkan degradation activity of Oleiphilus messinensis.</title>
        <authorList>
            <person name="Kozyavkin S.A."/>
            <person name="Slesarev A.I."/>
            <person name="Golyshin P.N."/>
            <person name="Korzhenkov A."/>
            <person name="Golyshina O.N."/>
            <person name="Toshchakov S.V."/>
        </authorList>
    </citation>
    <scope>NUCLEOTIDE SEQUENCE [LARGE SCALE GENOMIC DNA]</scope>
    <source>
        <strain evidence="2 3">ME102</strain>
    </source>
</reference>
<sequence length="269" mass="31376">MYKEKLLRTKVRTDNAKRLRETLINYCDFRQVNESDSKNRQLAILEQWQSQRLQGTHADLHTDPEYKEGLDFLLDELYAPKDFTQRDNDIDRIFPMMVRLLPDHLLYTVSLLVELNHLTQSLDYQLLDYLPPLPEEPVDGLDISEYITEEQYAKAYRDCANHPERLHQIQLIANVGDDLNRYVRSKFLSFSLKVTKGAAEMAGVGALHQFLNRGFHAFQRMGDVEKMLAIIIERETHILDQIFQGNPTPFSLENMQPNTSREMSTPSFV</sequence>
<organism evidence="2 3">
    <name type="scientific">Oleiphilus messinensis</name>
    <dbReference type="NCBI Taxonomy" id="141451"/>
    <lineage>
        <taxon>Bacteria</taxon>
        <taxon>Pseudomonadati</taxon>
        <taxon>Pseudomonadota</taxon>
        <taxon>Gammaproteobacteria</taxon>
        <taxon>Oceanospirillales</taxon>
        <taxon>Oleiphilaceae</taxon>
        <taxon>Oleiphilus</taxon>
    </lineage>
</organism>
<dbReference type="KEGG" id="ome:OLMES_1008"/>
<evidence type="ECO:0000313" key="2">
    <source>
        <dbReference type="EMBL" id="ARU55094.1"/>
    </source>
</evidence>
<dbReference type="Pfam" id="PF26621">
    <property type="entry name" value="DUF8198"/>
    <property type="match status" value="1"/>
</dbReference>
<dbReference type="Proteomes" id="UP000196027">
    <property type="component" value="Chromosome"/>
</dbReference>
<name>A0A1Y0I6P0_9GAMM</name>
<dbReference type="NCBIfam" id="NF047641">
    <property type="entry name" value="FFLEE_fam"/>
    <property type="match status" value="1"/>
</dbReference>
<keyword evidence="3" id="KW-1185">Reference proteome</keyword>
<gene>
    <name evidence="2" type="ORF">OLMES_1008</name>
</gene>
<dbReference type="InterPro" id="IPR058063">
    <property type="entry name" value="FFLEE_fam"/>
</dbReference>
<accession>A0A1Y0I6P0</accession>
<dbReference type="AlphaFoldDB" id="A0A1Y0I6P0"/>
<dbReference type="RefSeq" id="WP_087460232.1">
    <property type="nucleotide sequence ID" value="NZ_CP021425.1"/>
</dbReference>
<proteinExistence type="predicted"/>